<accession>A0A9D3NL62</accession>
<feature type="compositionally biased region" description="Polar residues" evidence="1">
    <location>
        <begin position="450"/>
        <end position="462"/>
    </location>
</feature>
<feature type="region of interest" description="Disordered" evidence="1">
    <location>
        <begin position="186"/>
        <end position="273"/>
    </location>
</feature>
<dbReference type="OrthoDB" id="8926682at2759"/>
<protein>
    <submittedName>
        <fullName evidence="2">Uncharacterized protein</fullName>
    </submittedName>
</protein>
<dbReference type="EMBL" id="JAHKSW010000014">
    <property type="protein sequence ID" value="KAG7323894.1"/>
    <property type="molecule type" value="Genomic_DNA"/>
</dbReference>
<dbReference type="EMBL" id="JAHKSW010000014">
    <property type="protein sequence ID" value="KAG7323898.1"/>
    <property type="molecule type" value="Genomic_DNA"/>
</dbReference>
<feature type="region of interest" description="Disordered" evidence="1">
    <location>
        <begin position="116"/>
        <end position="144"/>
    </location>
</feature>
<feature type="compositionally biased region" description="Basic and acidic residues" evidence="1">
    <location>
        <begin position="250"/>
        <end position="260"/>
    </location>
</feature>
<evidence type="ECO:0000256" key="1">
    <source>
        <dbReference type="SAM" id="MobiDB-lite"/>
    </source>
</evidence>
<feature type="compositionally biased region" description="Basic and acidic residues" evidence="1">
    <location>
        <begin position="194"/>
        <end position="206"/>
    </location>
</feature>
<feature type="region of interest" description="Disordered" evidence="1">
    <location>
        <begin position="320"/>
        <end position="462"/>
    </location>
</feature>
<gene>
    <name evidence="2" type="ORF">KOW79_011910</name>
    <name evidence="3" type="ORF">KOW79_011914</name>
</gene>
<feature type="compositionally biased region" description="Basic and acidic residues" evidence="1">
    <location>
        <begin position="356"/>
        <end position="385"/>
    </location>
</feature>
<dbReference type="AlphaFoldDB" id="A0A9D3NL62"/>
<evidence type="ECO:0000313" key="4">
    <source>
        <dbReference type="Proteomes" id="UP000824219"/>
    </source>
</evidence>
<organism evidence="2 4">
    <name type="scientific">Hemibagrus wyckioides</name>
    <dbReference type="NCBI Taxonomy" id="337641"/>
    <lineage>
        <taxon>Eukaryota</taxon>
        <taxon>Metazoa</taxon>
        <taxon>Chordata</taxon>
        <taxon>Craniata</taxon>
        <taxon>Vertebrata</taxon>
        <taxon>Euteleostomi</taxon>
        <taxon>Actinopterygii</taxon>
        <taxon>Neopterygii</taxon>
        <taxon>Teleostei</taxon>
        <taxon>Ostariophysi</taxon>
        <taxon>Siluriformes</taxon>
        <taxon>Bagridae</taxon>
        <taxon>Hemibagrus</taxon>
    </lineage>
</organism>
<name>A0A9D3NL62_9TELE</name>
<evidence type="ECO:0000313" key="2">
    <source>
        <dbReference type="EMBL" id="KAG7323894.1"/>
    </source>
</evidence>
<feature type="region of interest" description="Disordered" evidence="1">
    <location>
        <begin position="500"/>
        <end position="522"/>
    </location>
</feature>
<dbReference type="Proteomes" id="UP000824219">
    <property type="component" value="Linkage Group LG14"/>
</dbReference>
<sequence length="571" mass="63114">MRRRRRGGRAIGPRLSRVTKAAGGPETPRMGFGSDKCTHPPQLPGEGEEGQRSFACISSGITTVIRVTCGAIKGTITDLMSHSQFHCTVRVHLDLHGLIFETSICYWQDQPGSAERQKQKRSCREEKAHGGPPTPRPPGRGGAGGLARAGLFSFNACSVRVLRLRAVFTRARFGDRGKSCDFRGRVRAPVAEPPPERERGARREPSPRPVDFTGRLRCATGRLRLPPTVAGKRRGSGRAKGNARDAPTIRTEKANPRGGEEQPCPWRPTWRPGRRLPQAGLVFRSAKLDGERERRSHLGRRTRLGRALVLTALEILQARRGGREESNEPRPIPLGPRDPSGYRPFLTSALWSSPPDSERDSSRTAWPRRAELGRLPRERPPDRTRPRPSLWDRGTRRSGPRGAADSEERGTRTARQTRAKLEPELPPPGRKGGPPARPCPDKRLDRGMTFNGSQRWSCSATHDTPTQNQVVYESFSTGFDTNLRCAIGEGAALVRPHPSPFANGSARRGPPRGLPGYARPTEDPRRCGIVTFRRDSDLEAFSHNPTDGSFAPVAPQPSTRTKCLNLRFLSY</sequence>
<proteinExistence type="predicted"/>
<evidence type="ECO:0000313" key="3">
    <source>
        <dbReference type="EMBL" id="KAG7323898.1"/>
    </source>
</evidence>
<keyword evidence="4" id="KW-1185">Reference proteome</keyword>
<feature type="region of interest" description="Disordered" evidence="1">
    <location>
        <begin position="1"/>
        <end position="50"/>
    </location>
</feature>
<comment type="caution">
    <text evidence="2">The sequence shown here is derived from an EMBL/GenBank/DDBJ whole genome shotgun (WGS) entry which is preliminary data.</text>
</comment>
<reference evidence="2 4" key="1">
    <citation type="submission" date="2021-06" db="EMBL/GenBank/DDBJ databases">
        <title>Chromosome-level genome assembly of the red-tail catfish (Hemibagrus wyckioides).</title>
        <authorList>
            <person name="Shao F."/>
        </authorList>
    </citation>
    <scope>NUCLEOTIDE SEQUENCE [LARGE SCALE GENOMIC DNA]</scope>
    <source>
        <strain evidence="2">EC202008001</strain>
        <tissue evidence="2">Blood</tissue>
    </source>
</reference>